<gene>
    <name evidence="2" type="primary">LOC109688190</name>
</gene>
<dbReference type="AlphaFoldDB" id="A0A8B7UT46"/>
<dbReference type="OrthoDB" id="9618303at2759"/>
<evidence type="ECO:0000256" key="1">
    <source>
        <dbReference type="SAM" id="MobiDB-lite"/>
    </source>
</evidence>
<protein>
    <submittedName>
        <fullName evidence="2">LOW QUALITY PROTEIN: uncharacterized protein LOC109688190</fullName>
    </submittedName>
</protein>
<accession>A0A8B7UT46</accession>
<feature type="region of interest" description="Disordered" evidence="1">
    <location>
        <begin position="32"/>
        <end position="59"/>
    </location>
</feature>
<dbReference type="RefSeq" id="XP_020022074.1">
    <property type="nucleotide sequence ID" value="XM_020166485.1"/>
</dbReference>
<feature type="compositionally biased region" description="Basic and acidic residues" evidence="1">
    <location>
        <begin position="227"/>
        <end position="238"/>
    </location>
</feature>
<reference evidence="2" key="1">
    <citation type="submission" date="2025-08" db="UniProtKB">
        <authorList>
            <consortium name="RefSeq"/>
        </authorList>
    </citation>
    <scope>IDENTIFICATION</scope>
    <source>
        <tissue evidence="2">Leukocyte</tissue>
    </source>
</reference>
<evidence type="ECO:0000313" key="2">
    <source>
        <dbReference type="RefSeq" id="XP_020022074.1"/>
    </source>
</evidence>
<feature type="compositionally biased region" description="Low complexity" evidence="1">
    <location>
        <begin position="105"/>
        <end position="119"/>
    </location>
</feature>
<dbReference type="KEGG" id="ccan:109688190"/>
<feature type="region of interest" description="Disordered" evidence="1">
    <location>
        <begin position="105"/>
        <end position="238"/>
    </location>
</feature>
<sequence>MSLPLRLPYSSPARRLRAVLLLPYFRAPVTPPPSPVWSPELDSEKESSSPEGGSEEEAAWVCARGNWGRVLSGSVRVTPQGWASVVPQSTHHALRAWPKLPGPLPVAAASPSSPRGVSVQRSDSQPTRPALLCRRPSAPHGPGRAKDRQPGASGRASTGRREPETRINSQIEWGWRTMERKTPPLPAPLTLASRGVTGRSACPRKSRKLGKMSSASPEKYQGNCKKVSLEHKGVEKPR</sequence>
<organism evidence="2">
    <name type="scientific">Castor canadensis</name>
    <name type="common">American beaver</name>
    <dbReference type="NCBI Taxonomy" id="51338"/>
    <lineage>
        <taxon>Eukaryota</taxon>
        <taxon>Metazoa</taxon>
        <taxon>Chordata</taxon>
        <taxon>Craniata</taxon>
        <taxon>Vertebrata</taxon>
        <taxon>Euteleostomi</taxon>
        <taxon>Mammalia</taxon>
        <taxon>Eutheria</taxon>
        <taxon>Euarchontoglires</taxon>
        <taxon>Glires</taxon>
        <taxon>Rodentia</taxon>
        <taxon>Castorimorpha</taxon>
        <taxon>Castoridae</taxon>
        <taxon>Castor</taxon>
    </lineage>
</organism>
<proteinExistence type="predicted"/>
<name>A0A8B7UT46_CASCN</name>